<dbReference type="OrthoDB" id="9762085at2"/>
<dbReference type="AlphaFoldDB" id="A0A0R1N726"/>
<accession>A0A0R1N726</accession>
<dbReference type="STRING" id="1423792.FD09_GL002257"/>
<protein>
    <submittedName>
        <fullName evidence="2">Zn-dependent peptidase</fullName>
    </submittedName>
</protein>
<evidence type="ECO:0000313" key="2">
    <source>
        <dbReference type="EMBL" id="KRL13426.1"/>
    </source>
</evidence>
<dbReference type="RefSeq" id="WP_057819410.1">
    <property type="nucleotide sequence ID" value="NZ_AZEC01000004.1"/>
</dbReference>
<dbReference type="InterPro" id="IPR011249">
    <property type="entry name" value="Metalloenz_LuxS/M16"/>
</dbReference>
<proteinExistence type="predicted"/>
<dbReference type="Proteomes" id="UP000051330">
    <property type="component" value="Unassembled WGS sequence"/>
</dbReference>
<dbReference type="EMBL" id="AZEC01000004">
    <property type="protein sequence ID" value="KRL13426.1"/>
    <property type="molecule type" value="Genomic_DNA"/>
</dbReference>
<name>A0A0R1N726_9LACO</name>
<feature type="domain" description="Peptidase M16 C-terminal" evidence="1">
    <location>
        <begin position="184"/>
        <end position="355"/>
    </location>
</feature>
<organism evidence="2 3">
    <name type="scientific">Schleiferilactobacillus perolens DSM 12744</name>
    <dbReference type="NCBI Taxonomy" id="1423792"/>
    <lineage>
        <taxon>Bacteria</taxon>
        <taxon>Bacillati</taxon>
        <taxon>Bacillota</taxon>
        <taxon>Bacilli</taxon>
        <taxon>Lactobacillales</taxon>
        <taxon>Lactobacillaceae</taxon>
        <taxon>Schleiferilactobacillus</taxon>
    </lineage>
</organism>
<dbReference type="InterPro" id="IPR007863">
    <property type="entry name" value="Peptidase_M16_C"/>
</dbReference>
<dbReference type="NCBIfam" id="NF047422">
    <property type="entry name" value="YfmF_fam"/>
    <property type="match status" value="1"/>
</dbReference>
<dbReference type="PATRIC" id="fig|1423792.3.peg.2296"/>
<dbReference type="Pfam" id="PF05193">
    <property type="entry name" value="Peptidase_M16_C"/>
    <property type="match status" value="1"/>
</dbReference>
<sequence length="424" mass="46564">MAFSQDLRRGVHLTVVPSQKFKTVSAAVNFIAPLELNTLTERQLIANLWPVANAQYPDPRQLTMALQDLYGASLRTGVDREGALSIVSAQLQFLSDRTLPAGESLLPQALALLQSIVWQPLLQQGDYAPSFFKPERDNLDHELRSVMDSADNAAVLTAQKQYFQHAPEQAALLAGTPATIAAANAAQLAAYWTHMQDTDQIEIVITGDVDPQQAAAIVNAWSIAPRPIVPTPIQWTGKLPHLRQWQVAAPFQQSQLIMMYHLPVTYYGPKYFDYMVTDALFGGSASSLLFAAVREQASLAYYAGTDLDAQTGTTLLQAGIDPGTADQVRAIVAQTLEQLQTGDFTDVRLHSIQEELIGMRLGEADRQSDVNSRALLQRRLPDADMTTTTFTQGIQNVTREQVAACAKQYQLVVDFLQEGASHDD</sequence>
<keyword evidence="3" id="KW-1185">Reference proteome</keyword>
<reference evidence="2 3" key="1">
    <citation type="journal article" date="2015" name="Genome Announc.">
        <title>Expanding the biotechnology potential of lactobacilli through comparative genomics of 213 strains and associated genera.</title>
        <authorList>
            <person name="Sun Z."/>
            <person name="Harris H.M."/>
            <person name="McCann A."/>
            <person name="Guo C."/>
            <person name="Argimon S."/>
            <person name="Zhang W."/>
            <person name="Yang X."/>
            <person name="Jeffery I.B."/>
            <person name="Cooney J.C."/>
            <person name="Kagawa T.F."/>
            <person name="Liu W."/>
            <person name="Song Y."/>
            <person name="Salvetti E."/>
            <person name="Wrobel A."/>
            <person name="Rasinkangas P."/>
            <person name="Parkhill J."/>
            <person name="Rea M.C."/>
            <person name="O'Sullivan O."/>
            <person name="Ritari J."/>
            <person name="Douillard F.P."/>
            <person name="Paul Ross R."/>
            <person name="Yang R."/>
            <person name="Briner A.E."/>
            <person name="Felis G.E."/>
            <person name="de Vos W.M."/>
            <person name="Barrangou R."/>
            <person name="Klaenhammer T.R."/>
            <person name="Caufield P.W."/>
            <person name="Cui Y."/>
            <person name="Zhang H."/>
            <person name="O'Toole P.W."/>
        </authorList>
    </citation>
    <scope>NUCLEOTIDE SEQUENCE [LARGE SCALE GENOMIC DNA]</scope>
    <source>
        <strain evidence="2 3">DSM 12744</strain>
    </source>
</reference>
<comment type="caution">
    <text evidence="2">The sequence shown here is derived from an EMBL/GenBank/DDBJ whole genome shotgun (WGS) entry which is preliminary data.</text>
</comment>
<dbReference type="GO" id="GO:0046872">
    <property type="term" value="F:metal ion binding"/>
    <property type="evidence" value="ECO:0007669"/>
    <property type="project" value="InterPro"/>
</dbReference>
<evidence type="ECO:0000313" key="3">
    <source>
        <dbReference type="Proteomes" id="UP000051330"/>
    </source>
</evidence>
<dbReference type="SUPFAM" id="SSF63411">
    <property type="entry name" value="LuxS/MPP-like metallohydrolase"/>
    <property type="match status" value="2"/>
</dbReference>
<evidence type="ECO:0000259" key="1">
    <source>
        <dbReference type="Pfam" id="PF05193"/>
    </source>
</evidence>
<gene>
    <name evidence="2" type="ORF">FD09_GL002257</name>
</gene>
<dbReference type="Gene3D" id="3.30.830.10">
    <property type="entry name" value="Metalloenzyme, LuxS/M16 peptidase-like"/>
    <property type="match status" value="2"/>
</dbReference>